<evidence type="ECO:0000256" key="2">
    <source>
        <dbReference type="ARBA" id="ARBA00009864"/>
    </source>
</evidence>
<evidence type="ECO:0000256" key="5">
    <source>
        <dbReference type="ARBA" id="ARBA00023274"/>
    </source>
</evidence>
<dbReference type="RefSeq" id="XP_007375609.1">
    <property type="nucleotide sequence ID" value="XM_007375547.1"/>
</dbReference>
<keyword evidence="5 6" id="KW-0687">Ribonucleoprotein</keyword>
<evidence type="ECO:0000313" key="8">
    <source>
        <dbReference type="EMBL" id="EGW32333.1"/>
    </source>
</evidence>
<dbReference type="InterPro" id="IPR016939">
    <property type="entry name" value="Ribosomal_mS23_fun"/>
</dbReference>
<accession>G3AQ12</accession>
<evidence type="ECO:0000256" key="7">
    <source>
        <dbReference type="SAM" id="MobiDB-lite"/>
    </source>
</evidence>
<evidence type="ECO:0000256" key="6">
    <source>
        <dbReference type="PIRNR" id="PIRNR029764"/>
    </source>
</evidence>
<sequence>MKVQTKATQGIIDRTSHFLKKGVQLEQPAWYNVVLDNPPITDLVKQPKNYKSEDSAKQVNKTTRTNVHETYKTRLTRSELKLKNTDAFRIPKIKFFEDELRDVFFRQHPWELARPKTLIETKGDDNSKCNWKNMLQLHKPLDGESVVQRTIYILNNETKPDGSKYSLFEAYDSSRFEYYKLRMREEMESHVAKEEAIMYGAVFPETNLAQNVKHEQEYIDVWTKVAEQQTKMLQAGRGSRAPEGSVVEEESEAGPSIFEGFVDDVEPEKL</sequence>
<comment type="subcellular location">
    <subcellularLocation>
        <location evidence="1 6">Mitochondrion</location>
    </subcellularLocation>
</comment>
<dbReference type="InParanoid" id="G3AQ12"/>
<dbReference type="OrthoDB" id="5542239at2759"/>
<reference evidence="8 9" key="1">
    <citation type="journal article" date="2011" name="Proc. Natl. Acad. Sci. U.S.A.">
        <title>Comparative genomics of xylose-fermenting fungi for enhanced biofuel production.</title>
        <authorList>
            <person name="Wohlbach D.J."/>
            <person name="Kuo A."/>
            <person name="Sato T.K."/>
            <person name="Potts K.M."/>
            <person name="Salamov A.A."/>
            <person name="LaButti K.M."/>
            <person name="Sun H."/>
            <person name="Clum A."/>
            <person name="Pangilinan J.L."/>
            <person name="Lindquist E.A."/>
            <person name="Lucas S."/>
            <person name="Lapidus A."/>
            <person name="Jin M."/>
            <person name="Gunawan C."/>
            <person name="Balan V."/>
            <person name="Dale B.E."/>
            <person name="Jeffries T.W."/>
            <person name="Zinkel R."/>
            <person name="Barry K.W."/>
            <person name="Grigoriev I.V."/>
            <person name="Gasch A.P."/>
        </authorList>
    </citation>
    <scope>NUCLEOTIDE SEQUENCE [LARGE SCALE GENOMIC DNA]</scope>
    <source>
        <strain evidence="9">NRRL Y-27907 / 11-Y1</strain>
    </source>
</reference>
<dbReference type="AlphaFoldDB" id="G3AQ12"/>
<evidence type="ECO:0000256" key="4">
    <source>
        <dbReference type="ARBA" id="ARBA00023128"/>
    </source>
</evidence>
<feature type="region of interest" description="Disordered" evidence="7">
    <location>
        <begin position="234"/>
        <end position="270"/>
    </location>
</feature>
<name>G3AQ12_SPAPN</name>
<evidence type="ECO:0000256" key="3">
    <source>
        <dbReference type="ARBA" id="ARBA00022980"/>
    </source>
</evidence>
<dbReference type="GeneID" id="18873879"/>
<dbReference type="OMA" id="ENWKIWA"/>
<evidence type="ECO:0000256" key="1">
    <source>
        <dbReference type="ARBA" id="ARBA00004173"/>
    </source>
</evidence>
<dbReference type="eggNOG" id="ENOG502RZQQ">
    <property type="taxonomic scope" value="Eukaryota"/>
</dbReference>
<dbReference type="PANTHER" id="PTHR37799:SF1">
    <property type="entry name" value="SMALL RIBOSOMAL SUBUNIT PROTEIN MS23"/>
    <property type="match status" value="1"/>
</dbReference>
<dbReference type="FunCoup" id="G3AQ12">
    <property type="interactions" value="154"/>
</dbReference>
<dbReference type="KEGG" id="spaa:SPAPADRAFT_61410"/>
<evidence type="ECO:0000313" key="9">
    <source>
        <dbReference type="Proteomes" id="UP000000709"/>
    </source>
</evidence>
<dbReference type="EMBL" id="GL996502">
    <property type="protein sequence ID" value="EGW32333.1"/>
    <property type="molecule type" value="Genomic_DNA"/>
</dbReference>
<gene>
    <name evidence="8" type="ORF">SPAPADRAFT_61410</name>
</gene>
<dbReference type="Pfam" id="PF13741">
    <property type="entry name" value="MRP-S25"/>
    <property type="match status" value="1"/>
</dbReference>
<comment type="subunit">
    <text evidence="6">Component of the mitochondrial small ribosomal subunit.</text>
</comment>
<dbReference type="PIRSF" id="PIRSF029764">
    <property type="entry name" value="RSM25"/>
    <property type="match status" value="1"/>
</dbReference>
<feature type="compositionally biased region" description="Acidic residues" evidence="7">
    <location>
        <begin position="261"/>
        <end position="270"/>
    </location>
</feature>
<dbReference type="GO" id="GO:0003735">
    <property type="term" value="F:structural constituent of ribosome"/>
    <property type="evidence" value="ECO:0007669"/>
    <property type="project" value="UniProtKB-UniRule"/>
</dbReference>
<comment type="similarity">
    <text evidence="2">Belongs to the mitochondrion-specific ribosomal protein mS23 family.</text>
</comment>
<keyword evidence="9" id="KW-1185">Reference proteome</keyword>
<dbReference type="Proteomes" id="UP000000709">
    <property type="component" value="Unassembled WGS sequence"/>
</dbReference>
<organism evidence="9">
    <name type="scientific">Spathaspora passalidarum (strain NRRL Y-27907 / 11-Y1)</name>
    <dbReference type="NCBI Taxonomy" id="619300"/>
    <lineage>
        <taxon>Eukaryota</taxon>
        <taxon>Fungi</taxon>
        <taxon>Dikarya</taxon>
        <taxon>Ascomycota</taxon>
        <taxon>Saccharomycotina</taxon>
        <taxon>Pichiomycetes</taxon>
        <taxon>Debaryomycetaceae</taxon>
        <taxon>Spathaspora</taxon>
    </lineage>
</organism>
<dbReference type="HOGENOM" id="CLU_081350_0_0_1"/>
<dbReference type="PANTHER" id="PTHR37799">
    <property type="entry name" value="37S RIBOSOMAL PROTEIN S25, MITOCHONDRIAL"/>
    <property type="match status" value="1"/>
</dbReference>
<keyword evidence="3 6" id="KW-0689">Ribosomal protein</keyword>
<dbReference type="STRING" id="619300.G3AQ12"/>
<dbReference type="GO" id="GO:0005763">
    <property type="term" value="C:mitochondrial small ribosomal subunit"/>
    <property type="evidence" value="ECO:0007669"/>
    <property type="project" value="UniProtKB-UniRule"/>
</dbReference>
<proteinExistence type="inferred from homology"/>
<keyword evidence="4 6" id="KW-0496">Mitochondrion</keyword>
<protein>
    <recommendedName>
        <fullName evidence="6">37S ribosomal protein S25, mitochondrial</fullName>
    </recommendedName>
</protein>